<dbReference type="PROSITE" id="PS50294">
    <property type="entry name" value="WD_REPEATS_REGION"/>
    <property type="match status" value="3"/>
</dbReference>
<gene>
    <name evidence="12" type="ORF">WICPIJ_007006</name>
</gene>
<dbReference type="InterPro" id="IPR037289">
    <property type="entry name" value="Elp2"/>
</dbReference>
<keyword evidence="13" id="KW-1185">Reference proteome</keyword>
<comment type="caution">
    <text evidence="12">The sequence shown here is derived from an EMBL/GenBank/DDBJ whole genome shotgun (WGS) entry which is preliminary data.</text>
</comment>
<dbReference type="Gene3D" id="2.130.10.10">
    <property type="entry name" value="YVTN repeat-like/Quinoprotein amine dehydrogenase"/>
    <property type="match status" value="3"/>
</dbReference>
<feature type="repeat" description="WD" evidence="11">
    <location>
        <begin position="613"/>
        <end position="644"/>
    </location>
</feature>
<reference evidence="12" key="2">
    <citation type="submission" date="2021-01" db="EMBL/GenBank/DDBJ databases">
        <authorList>
            <person name="Schikora-Tamarit M.A."/>
        </authorList>
    </citation>
    <scope>NUCLEOTIDE SEQUENCE</scope>
    <source>
        <strain evidence="12">CBS2887</strain>
    </source>
</reference>
<reference evidence="12" key="1">
    <citation type="journal article" date="2021" name="Open Biol.">
        <title>Shared evolutionary footprints suggest mitochondrial oxidative damage underlies multiple complex I losses in fungi.</title>
        <authorList>
            <person name="Schikora-Tamarit M.A."/>
            <person name="Marcet-Houben M."/>
            <person name="Nosek J."/>
            <person name="Gabaldon T."/>
        </authorList>
    </citation>
    <scope>NUCLEOTIDE SEQUENCE</scope>
    <source>
        <strain evidence="12">CBS2887</strain>
    </source>
</reference>
<feature type="repeat" description="WD" evidence="11">
    <location>
        <begin position="660"/>
        <end position="696"/>
    </location>
</feature>
<dbReference type="InterPro" id="IPR001680">
    <property type="entry name" value="WD40_rpt"/>
</dbReference>
<dbReference type="EMBL" id="JAEUBG010004036">
    <property type="protein sequence ID" value="KAH3682014.1"/>
    <property type="molecule type" value="Genomic_DNA"/>
</dbReference>
<proteinExistence type="inferred from homology"/>
<dbReference type="GO" id="GO:0005634">
    <property type="term" value="C:nucleus"/>
    <property type="evidence" value="ECO:0007669"/>
    <property type="project" value="UniProtKB-SubCell"/>
</dbReference>
<dbReference type="FunFam" id="2.130.10.10:FF:000400">
    <property type="entry name" value="Elongator acetyltransferase complex subunit 2"/>
    <property type="match status" value="1"/>
</dbReference>
<comment type="subcellular location">
    <subcellularLocation>
        <location evidence="2">Cytoplasm</location>
    </subcellularLocation>
    <subcellularLocation>
        <location evidence="1">Nucleus</location>
    </subcellularLocation>
</comment>
<dbReference type="InterPro" id="IPR036322">
    <property type="entry name" value="WD40_repeat_dom_sf"/>
</dbReference>
<dbReference type="GO" id="GO:0033588">
    <property type="term" value="C:elongator holoenzyme complex"/>
    <property type="evidence" value="ECO:0007669"/>
    <property type="project" value="InterPro"/>
</dbReference>
<feature type="repeat" description="WD" evidence="11">
    <location>
        <begin position="101"/>
        <end position="140"/>
    </location>
</feature>
<dbReference type="InterPro" id="IPR015943">
    <property type="entry name" value="WD40/YVTN_repeat-like_dom_sf"/>
</dbReference>
<dbReference type="Proteomes" id="UP000774326">
    <property type="component" value="Unassembled WGS sequence"/>
</dbReference>
<keyword evidence="7 11" id="KW-0853">WD repeat</keyword>
<evidence type="ECO:0000256" key="1">
    <source>
        <dbReference type="ARBA" id="ARBA00004123"/>
    </source>
</evidence>
<organism evidence="12 13">
    <name type="scientific">Wickerhamomyces pijperi</name>
    <name type="common">Yeast</name>
    <name type="synonym">Pichia pijperi</name>
    <dbReference type="NCBI Taxonomy" id="599730"/>
    <lineage>
        <taxon>Eukaryota</taxon>
        <taxon>Fungi</taxon>
        <taxon>Dikarya</taxon>
        <taxon>Ascomycota</taxon>
        <taxon>Saccharomycotina</taxon>
        <taxon>Saccharomycetes</taxon>
        <taxon>Phaffomycetales</taxon>
        <taxon>Wickerhamomycetaceae</taxon>
        <taxon>Wickerhamomyces</taxon>
    </lineage>
</organism>
<evidence type="ECO:0000256" key="10">
    <source>
        <dbReference type="ARBA" id="ARBA00023242"/>
    </source>
</evidence>
<dbReference type="SMART" id="SM00320">
    <property type="entry name" value="WD40"/>
    <property type="match status" value="11"/>
</dbReference>
<evidence type="ECO:0000256" key="8">
    <source>
        <dbReference type="ARBA" id="ARBA00022694"/>
    </source>
</evidence>
<accession>A0A9P8Q365</accession>
<dbReference type="SUPFAM" id="SSF50978">
    <property type="entry name" value="WD40 repeat-like"/>
    <property type="match status" value="2"/>
</dbReference>
<dbReference type="PRINTS" id="PR00320">
    <property type="entry name" value="GPROTEINBRPT"/>
</dbReference>
<comment type="pathway">
    <text evidence="3">tRNA modification; 5-methoxycarbonylmethyl-2-thiouridine-tRNA biosynthesis.</text>
</comment>
<dbReference type="Pfam" id="PF00400">
    <property type="entry name" value="WD40"/>
    <property type="match status" value="5"/>
</dbReference>
<evidence type="ECO:0000256" key="7">
    <source>
        <dbReference type="ARBA" id="ARBA00022574"/>
    </source>
</evidence>
<keyword evidence="6" id="KW-0963">Cytoplasm</keyword>
<keyword evidence="8" id="KW-0819">tRNA processing</keyword>
<dbReference type="PANTHER" id="PTHR44111:SF1">
    <property type="entry name" value="ELONGATOR COMPLEX PROTEIN 2"/>
    <property type="match status" value="1"/>
</dbReference>
<dbReference type="PROSITE" id="PS50082">
    <property type="entry name" value="WD_REPEATS_2"/>
    <property type="match status" value="5"/>
</dbReference>
<evidence type="ECO:0000256" key="11">
    <source>
        <dbReference type="PROSITE-ProRule" id="PRU00221"/>
    </source>
</evidence>
<feature type="repeat" description="WD" evidence="11">
    <location>
        <begin position="52"/>
        <end position="84"/>
    </location>
</feature>
<dbReference type="InterPro" id="IPR020472">
    <property type="entry name" value="WD40_PAC1"/>
</dbReference>
<dbReference type="GO" id="GO:0005737">
    <property type="term" value="C:cytoplasm"/>
    <property type="evidence" value="ECO:0007669"/>
    <property type="project" value="UniProtKB-SubCell"/>
</dbReference>
<protein>
    <recommendedName>
        <fullName evidence="5">Elongator complex protein 2</fullName>
    </recommendedName>
</protein>
<evidence type="ECO:0000313" key="13">
    <source>
        <dbReference type="Proteomes" id="UP000774326"/>
    </source>
</evidence>
<evidence type="ECO:0000256" key="6">
    <source>
        <dbReference type="ARBA" id="ARBA00022490"/>
    </source>
</evidence>
<comment type="similarity">
    <text evidence="4">Belongs to the WD repeat ELP2 family.</text>
</comment>
<dbReference type="AlphaFoldDB" id="A0A9P8Q365"/>
<feature type="repeat" description="WD" evidence="11">
    <location>
        <begin position="198"/>
        <end position="242"/>
    </location>
</feature>
<keyword evidence="10" id="KW-0539">Nucleus</keyword>
<dbReference type="PANTHER" id="PTHR44111">
    <property type="entry name" value="ELONGATOR COMPLEX PROTEIN 2"/>
    <property type="match status" value="1"/>
</dbReference>
<name>A0A9P8Q365_WICPI</name>
<evidence type="ECO:0000256" key="4">
    <source>
        <dbReference type="ARBA" id="ARBA00005881"/>
    </source>
</evidence>
<evidence type="ECO:0000256" key="9">
    <source>
        <dbReference type="ARBA" id="ARBA00022737"/>
    </source>
</evidence>
<evidence type="ECO:0000313" key="12">
    <source>
        <dbReference type="EMBL" id="KAH3682014.1"/>
    </source>
</evidence>
<evidence type="ECO:0000256" key="3">
    <source>
        <dbReference type="ARBA" id="ARBA00005043"/>
    </source>
</evidence>
<evidence type="ECO:0000256" key="5">
    <source>
        <dbReference type="ARBA" id="ARBA00020267"/>
    </source>
</evidence>
<keyword evidence="9" id="KW-0677">Repeat</keyword>
<dbReference type="OrthoDB" id="27911at2759"/>
<dbReference type="GO" id="GO:0002098">
    <property type="term" value="P:tRNA wobble uridine modification"/>
    <property type="evidence" value="ECO:0007669"/>
    <property type="project" value="InterPro"/>
</dbReference>
<sequence length="798" mass="89806">MSDLEAIFIGANRQPHVSSVHATKKIIAYGAGKTIALWDPVKESHHGVYSTLKGHEGEVTCVRFIPDTQLLVTAAEDSTVRVWKFINDQETCLELEDLCSLEGHTESIITIGLYRDIFVTGDSNGKIILWRTSGHNVVRVHEFQSEVGVLPLALAIQEIEKNQYVLALGGSKFQISIYTFTLTDTYDATVDFNLSALLEGHEDWVKALAFKKQSDGDYFLASGSQDRYIRLWRIRTNDLIDRSDEDESKLTLLSNKQYKFNIQDTQAAINFEALIMGHDDWIASLQWNENKLALLASGADTNMMIFEPDTDSGIWVSMSQLGEISTKGASTATGSSGGFFSALWFEDSRTNKEYVLTNGKTGAWRKWTRSLDDTDGGHWVQELAVTGSTKKCTDISWSINGEYLMSTSLDQTTRLYSQWLLNADGTSRTTPTWQEFARPQIHGYDMICLATLSNTRFISGGDEKILRSFDEPKGVAHILKKFCNISIENDEIMPESASLPALGLSNKATSDEVSADLDDIRNKNYQNRETNDTNNITFDILDTMVLPPLEDHLQRHTLWPEIEKLYGHGYEIASVDTSQDKKLVATSCKSNTTQHAVVRIYDAETWQELKPNLRLHDLTVTRVKFSPCDKYLLTVSRDRKYGVWTRNLQDNSFELISTNEKAHSRIIWDCSWAPSEFGSVFITGSRDKSIKVWRINDDVDCIATSKFSSPVTSLDVHTKVINGKLLVSVGLETGDILLYTLDNQNSLDLVHTVDAKSTPDDRISRINWSSFIRNGKALLALTSYDHSTRIYSFNVENL</sequence>
<evidence type="ECO:0000256" key="2">
    <source>
        <dbReference type="ARBA" id="ARBA00004496"/>
    </source>
</evidence>